<gene>
    <name evidence="2" type="ORF">H9742_10410</name>
</gene>
<dbReference type="EMBL" id="DXGH01000056">
    <property type="protein sequence ID" value="HIW81907.1"/>
    <property type="molecule type" value="Genomic_DNA"/>
</dbReference>
<proteinExistence type="predicted"/>
<evidence type="ECO:0000313" key="3">
    <source>
        <dbReference type="Proteomes" id="UP000824265"/>
    </source>
</evidence>
<reference evidence="2" key="1">
    <citation type="journal article" date="2021" name="PeerJ">
        <title>Extensive microbial diversity within the chicken gut microbiome revealed by metagenomics and culture.</title>
        <authorList>
            <person name="Gilroy R."/>
            <person name="Ravi A."/>
            <person name="Getino M."/>
            <person name="Pursley I."/>
            <person name="Horton D.L."/>
            <person name="Alikhan N.F."/>
            <person name="Baker D."/>
            <person name="Gharbi K."/>
            <person name="Hall N."/>
            <person name="Watson M."/>
            <person name="Adriaenssens E.M."/>
            <person name="Foster-Nyarko E."/>
            <person name="Jarju S."/>
            <person name="Secka A."/>
            <person name="Antonio M."/>
            <person name="Oren A."/>
            <person name="Chaudhuri R.R."/>
            <person name="La Ragione R."/>
            <person name="Hildebrand F."/>
            <person name="Pallen M.J."/>
        </authorList>
    </citation>
    <scope>NUCLEOTIDE SEQUENCE</scope>
    <source>
        <strain evidence="2">CHK195-6426</strain>
    </source>
</reference>
<protein>
    <submittedName>
        <fullName evidence="2">Uncharacterized protein</fullName>
    </submittedName>
</protein>
<dbReference type="Proteomes" id="UP000824265">
    <property type="component" value="Unassembled WGS sequence"/>
</dbReference>
<organism evidence="2 3">
    <name type="scientific">Candidatus Acetatifactor stercoripullorum</name>
    <dbReference type="NCBI Taxonomy" id="2838414"/>
    <lineage>
        <taxon>Bacteria</taxon>
        <taxon>Bacillati</taxon>
        <taxon>Bacillota</taxon>
        <taxon>Clostridia</taxon>
        <taxon>Lachnospirales</taxon>
        <taxon>Lachnospiraceae</taxon>
        <taxon>Acetatifactor</taxon>
    </lineage>
</organism>
<comment type="caution">
    <text evidence="2">The sequence shown here is derived from an EMBL/GenBank/DDBJ whole genome shotgun (WGS) entry which is preliminary data.</text>
</comment>
<feature type="region of interest" description="Disordered" evidence="1">
    <location>
        <begin position="6"/>
        <end position="34"/>
    </location>
</feature>
<name>A0A9D1R886_9FIRM</name>
<accession>A0A9D1R886</accession>
<sequence length="59" mass="6208">MCYYKIPPPKGESAAEAGMEAPGVEAGGAGRKKSKKAVDKAEEAWYYDQAAAEETADAL</sequence>
<dbReference type="AlphaFoldDB" id="A0A9D1R886"/>
<evidence type="ECO:0000256" key="1">
    <source>
        <dbReference type="SAM" id="MobiDB-lite"/>
    </source>
</evidence>
<reference evidence="2" key="2">
    <citation type="submission" date="2021-04" db="EMBL/GenBank/DDBJ databases">
        <authorList>
            <person name="Gilroy R."/>
        </authorList>
    </citation>
    <scope>NUCLEOTIDE SEQUENCE</scope>
    <source>
        <strain evidence="2">CHK195-6426</strain>
    </source>
</reference>
<evidence type="ECO:0000313" key="2">
    <source>
        <dbReference type="EMBL" id="HIW81907.1"/>
    </source>
</evidence>